<dbReference type="PROSITE" id="PS50110">
    <property type="entry name" value="RESPONSE_REGULATORY"/>
    <property type="match status" value="1"/>
</dbReference>
<dbReference type="Gene3D" id="3.40.50.2300">
    <property type="match status" value="1"/>
</dbReference>
<dbReference type="Pfam" id="PF00072">
    <property type="entry name" value="Response_reg"/>
    <property type="match status" value="1"/>
</dbReference>
<name>A0A644XWN4_9ZZZZ</name>
<organism evidence="3">
    <name type="scientific">bioreactor metagenome</name>
    <dbReference type="NCBI Taxonomy" id="1076179"/>
    <lineage>
        <taxon>unclassified sequences</taxon>
        <taxon>metagenomes</taxon>
        <taxon>ecological metagenomes</taxon>
    </lineage>
</organism>
<dbReference type="SMART" id="SM00448">
    <property type="entry name" value="REC"/>
    <property type="match status" value="1"/>
</dbReference>
<dbReference type="SUPFAM" id="SSF52172">
    <property type="entry name" value="CheY-like"/>
    <property type="match status" value="1"/>
</dbReference>
<dbReference type="AlphaFoldDB" id="A0A644XWN4"/>
<sequence>MFWVSVPLAEQQQQRATTEVAADPTDGRASNMPLQGLSAWYIDDDAPSCAATGALLRRWGCDVPFAGGPQAALELAQQGHAPQLVLLDVRMGEFHGPDLYGELAAIWQQSPQVILVTAERDTALRRHAAERGWAMLFKPVRPSALRALISQTLLRLRETENGD</sequence>
<comment type="caution">
    <text evidence="3">The sequence shown here is derived from an EMBL/GenBank/DDBJ whole genome shotgun (WGS) entry which is preliminary data.</text>
</comment>
<dbReference type="EMBL" id="VSSQ01003330">
    <property type="protein sequence ID" value="MPM20198.1"/>
    <property type="molecule type" value="Genomic_DNA"/>
</dbReference>
<dbReference type="PANTHER" id="PTHR44591:SF3">
    <property type="entry name" value="RESPONSE REGULATORY DOMAIN-CONTAINING PROTEIN"/>
    <property type="match status" value="1"/>
</dbReference>
<evidence type="ECO:0000256" key="1">
    <source>
        <dbReference type="ARBA" id="ARBA00022553"/>
    </source>
</evidence>
<proteinExistence type="predicted"/>
<keyword evidence="1" id="KW-0597">Phosphoprotein</keyword>
<evidence type="ECO:0000259" key="2">
    <source>
        <dbReference type="PROSITE" id="PS50110"/>
    </source>
</evidence>
<dbReference type="InterPro" id="IPR011006">
    <property type="entry name" value="CheY-like_superfamily"/>
</dbReference>
<evidence type="ECO:0000313" key="3">
    <source>
        <dbReference type="EMBL" id="MPM20198.1"/>
    </source>
</evidence>
<feature type="domain" description="Response regulatory" evidence="2">
    <location>
        <begin position="38"/>
        <end position="153"/>
    </location>
</feature>
<dbReference type="GO" id="GO:0000160">
    <property type="term" value="P:phosphorelay signal transduction system"/>
    <property type="evidence" value="ECO:0007669"/>
    <property type="project" value="InterPro"/>
</dbReference>
<dbReference type="InterPro" id="IPR050595">
    <property type="entry name" value="Bact_response_regulator"/>
</dbReference>
<dbReference type="PANTHER" id="PTHR44591">
    <property type="entry name" value="STRESS RESPONSE REGULATOR PROTEIN 1"/>
    <property type="match status" value="1"/>
</dbReference>
<dbReference type="InterPro" id="IPR001789">
    <property type="entry name" value="Sig_transdc_resp-reg_receiver"/>
</dbReference>
<protein>
    <recommendedName>
        <fullName evidence="2">Response regulatory domain-containing protein</fullName>
    </recommendedName>
</protein>
<reference evidence="3" key="1">
    <citation type="submission" date="2019-08" db="EMBL/GenBank/DDBJ databases">
        <authorList>
            <person name="Kucharzyk K."/>
            <person name="Murdoch R.W."/>
            <person name="Higgins S."/>
            <person name="Loffler F."/>
        </authorList>
    </citation>
    <scope>NUCLEOTIDE SEQUENCE</scope>
</reference>
<accession>A0A644XWN4</accession>
<dbReference type="CDD" id="cd00156">
    <property type="entry name" value="REC"/>
    <property type="match status" value="1"/>
</dbReference>
<gene>
    <name evidence="3" type="ORF">SDC9_66627</name>
</gene>